<evidence type="ECO:0000313" key="1">
    <source>
        <dbReference type="EMBL" id="KOC67457.1"/>
    </source>
</evidence>
<sequence>IRSVSTPELVRRNLAESTLNVRASSSHHRQTMAASDFALPQSFTKKGSTMDRMSILPTQTSLDGIIDSDSDDIELKLLYDEYLQNILTEIILKKKAEEKEKLYLSQLATIAKECEQNEEKLFKLKIRERDIINLTRIQNEVDSQIIDVHNCTKGEDVKTLENILSQLHSLLRPLDVLRCNNIVLPDTPEEWEETSKLLQSCSETLKSIMDLIGTKKESYETVNNGIKEFVSTANDIEDYQKRLEKELCNLQILVLKTASLSLMQSHN</sequence>
<dbReference type="EMBL" id="KQ414627">
    <property type="protein sequence ID" value="KOC67457.1"/>
    <property type="molecule type" value="Genomic_DNA"/>
</dbReference>
<dbReference type="Proteomes" id="UP000053825">
    <property type="component" value="Unassembled WGS sequence"/>
</dbReference>
<name>A0A0L7R9A8_9HYME</name>
<evidence type="ECO:0000313" key="2">
    <source>
        <dbReference type="Proteomes" id="UP000053825"/>
    </source>
</evidence>
<dbReference type="AlphaFoldDB" id="A0A0L7R9A8"/>
<feature type="non-terminal residue" evidence="1">
    <location>
        <position position="1"/>
    </location>
</feature>
<organism evidence="1 2">
    <name type="scientific">Habropoda laboriosa</name>
    <dbReference type="NCBI Taxonomy" id="597456"/>
    <lineage>
        <taxon>Eukaryota</taxon>
        <taxon>Metazoa</taxon>
        <taxon>Ecdysozoa</taxon>
        <taxon>Arthropoda</taxon>
        <taxon>Hexapoda</taxon>
        <taxon>Insecta</taxon>
        <taxon>Pterygota</taxon>
        <taxon>Neoptera</taxon>
        <taxon>Endopterygota</taxon>
        <taxon>Hymenoptera</taxon>
        <taxon>Apocrita</taxon>
        <taxon>Aculeata</taxon>
        <taxon>Apoidea</taxon>
        <taxon>Anthophila</taxon>
        <taxon>Apidae</taxon>
        <taxon>Habropoda</taxon>
    </lineage>
</organism>
<protein>
    <submittedName>
        <fullName evidence="1">Uncharacterized protein</fullName>
    </submittedName>
</protein>
<gene>
    <name evidence="1" type="ORF">WH47_11636</name>
</gene>
<keyword evidence="2" id="KW-1185">Reference proteome</keyword>
<accession>A0A0L7R9A8</accession>
<reference evidence="1 2" key="1">
    <citation type="submission" date="2015-07" db="EMBL/GenBank/DDBJ databases">
        <title>The genome of Habropoda laboriosa.</title>
        <authorList>
            <person name="Pan H."/>
            <person name="Kapheim K."/>
        </authorList>
    </citation>
    <scope>NUCLEOTIDE SEQUENCE [LARGE SCALE GENOMIC DNA]</scope>
    <source>
        <strain evidence="1">0110345459</strain>
    </source>
</reference>
<proteinExistence type="predicted"/>
<dbReference type="OrthoDB" id="7675507at2759"/>